<evidence type="ECO:0000259" key="3">
    <source>
        <dbReference type="PROSITE" id="PS50977"/>
    </source>
</evidence>
<sequence>MNASAPADSLRKRQLLELAYTHVLDHGLAGMSLRPLAEAIGSSPRVLLFLFGSKDGLVQALIARAREDELQMLETLRLTPRQYDLAHVGEAVWGWLADPRHRRMPTLWAEAYTRSLVDDSGPWAGFARETVTDWLEVFAAAQDPAHRATAQGLSERTLLLSVLRGALLDLLATGDTARTTAAVSAHLRSLAHPRR</sequence>
<dbReference type="RefSeq" id="WP_030253148.1">
    <property type="nucleotide sequence ID" value="NZ_JBHEZZ010000007.1"/>
</dbReference>
<dbReference type="InterPro" id="IPR001647">
    <property type="entry name" value="HTH_TetR"/>
</dbReference>
<feature type="domain" description="HTH tetR-type" evidence="3">
    <location>
        <begin position="9"/>
        <end position="69"/>
    </location>
</feature>
<dbReference type="PROSITE" id="PS50977">
    <property type="entry name" value="HTH_TETR_2"/>
    <property type="match status" value="1"/>
</dbReference>
<reference evidence="4 5" key="1">
    <citation type="submission" date="2024-09" db="EMBL/GenBank/DDBJ databases">
        <authorList>
            <person name="Lee S.D."/>
        </authorList>
    </citation>
    <scope>NUCLEOTIDE SEQUENCE [LARGE SCALE GENOMIC DNA]</scope>
    <source>
        <strain evidence="4 5">N1-5</strain>
    </source>
</reference>
<name>A0ABV6UMM9_9ACTN</name>
<gene>
    <name evidence="4" type="ORF">ACEZDJ_15290</name>
</gene>
<dbReference type="InterPro" id="IPR009057">
    <property type="entry name" value="Homeodomain-like_sf"/>
</dbReference>
<accession>A0ABV6UMM9</accession>
<feature type="DNA-binding region" description="H-T-H motif" evidence="2">
    <location>
        <begin position="32"/>
        <end position="51"/>
    </location>
</feature>
<organism evidence="4 5">
    <name type="scientific">Streptacidiphilus cavernicola</name>
    <dbReference type="NCBI Taxonomy" id="3342716"/>
    <lineage>
        <taxon>Bacteria</taxon>
        <taxon>Bacillati</taxon>
        <taxon>Actinomycetota</taxon>
        <taxon>Actinomycetes</taxon>
        <taxon>Kitasatosporales</taxon>
        <taxon>Streptomycetaceae</taxon>
        <taxon>Streptacidiphilus</taxon>
    </lineage>
</organism>
<evidence type="ECO:0000256" key="2">
    <source>
        <dbReference type="PROSITE-ProRule" id="PRU00335"/>
    </source>
</evidence>
<dbReference type="Gene3D" id="1.10.357.10">
    <property type="entry name" value="Tetracycline Repressor, domain 2"/>
    <property type="match status" value="1"/>
</dbReference>
<dbReference type="Proteomes" id="UP001592528">
    <property type="component" value="Unassembled WGS sequence"/>
</dbReference>
<comment type="caution">
    <text evidence="4">The sequence shown here is derived from an EMBL/GenBank/DDBJ whole genome shotgun (WGS) entry which is preliminary data.</text>
</comment>
<dbReference type="SUPFAM" id="SSF46689">
    <property type="entry name" value="Homeodomain-like"/>
    <property type="match status" value="1"/>
</dbReference>
<evidence type="ECO:0000256" key="1">
    <source>
        <dbReference type="ARBA" id="ARBA00023125"/>
    </source>
</evidence>
<dbReference type="EMBL" id="JBHEZZ010000007">
    <property type="protein sequence ID" value="MFC1402651.1"/>
    <property type="molecule type" value="Genomic_DNA"/>
</dbReference>
<keyword evidence="5" id="KW-1185">Reference proteome</keyword>
<protein>
    <submittedName>
        <fullName evidence="4">TetR/AcrR family transcriptional regulator</fullName>
    </submittedName>
</protein>
<keyword evidence="1 2" id="KW-0238">DNA-binding</keyword>
<evidence type="ECO:0000313" key="5">
    <source>
        <dbReference type="Proteomes" id="UP001592528"/>
    </source>
</evidence>
<proteinExistence type="predicted"/>
<evidence type="ECO:0000313" key="4">
    <source>
        <dbReference type="EMBL" id="MFC1402651.1"/>
    </source>
</evidence>